<dbReference type="InterPro" id="IPR036058">
    <property type="entry name" value="Kazal_dom_sf"/>
</dbReference>
<dbReference type="SUPFAM" id="SSF100895">
    <property type="entry name" value="Kazal-type serine protease inhibitors"/>
    <property type="match status" value="1"/>
</dbReference>
<keyword evidence="7" id="KW-1185">Reference proteome</keyword>
<feature type="signal peptide" evidence="4">
    <location>
        <begin position="1"/>
        <end position="24"/>
    </location>
</feature>
<keyword evidence="2" id="KW-0964">Secreted</keyword>
<evidence type="ECO:0000256" key="1">
    <source>
        <dbReference type="ARBA" id="ARBA00004613"/>
    </source>
</evidence>
<dbReference type="Gene3D" id="3.30.60.30">
    <property type="match status" value="1"/>
</dbReference>
<reference evidence="6" key="2">
    <citation type="submission" date="2020-05" db="UniProtKB">
        <authorList>
            <consortium name="EnsemblMetazoa"/>
        </authorList>
    </citation>
    <scope>IDENTIFICATION</scope>
    <source>
        <strain evidence="6">Ngousso</strain>
    </source>
</reference>
<sequence length="80" mass="8720">MRVHLLAVSVLLAVLVLQTTPAQADMNSEIGACPCHLTAEPVCGSDNKTYMNECRLDCDAKYTIGLYKVKDGECNEEPSM</sequence>
<keyword evidence="4" id="KW-0732">Signal</keyword>
<dbReference type="InterPro" id="IPR002350">
    <property type="entry name" value="Kazal_dom"/>
</dbReference>
<evidence type="ECO:0000313" key="6">
    <source>
        <dbReference type="EnsemblMetazoa" id="ACON029163-PA"/>
    </source>
</evidence>
<evidence type="ECO:0000313" key="7">
    <source>
        <dbReference type="Proteomes" id="UP001105220"/>
    </source>
</evidence>
<proteinExistence type="predicted"/>
<evidence type="ECO:0000256" key="3">
    <source>
        <dbReference type="ARBA" id="ARBA00023157"/>
    </source>
</evidence>
<dbReference type="SMART" id="SM00280">
    <property type="entry name" value="KAZAL"/>
    <property type="match status" value="1"/>
</dbReference>
<organism evidence="6 7">
    <name type="scientific">Anopheles coluzzii</name>
    <name type="common">African malaria mosquito</name>
    <dbReference type="NCBI Taxonomy" id="1518534"/>
    <lineage>
        <taxon>Eukaryota</taxon>
        <taxon>Metazoa</taxon>
        <taxon>Ecdysozoa</taxon>
        <taxon>Arthropoda</taxon>
        <taxon>Hexapoda</taxon>
        <taxon>Insecta</taxon>
        <taxon>Pterygota</taxon>
        <taxon>Neoptera</taxon>
        <taxon>Endopterygota</taxon>
        <taxon>Diptera</taxon>
        <taxon>Nematocera</taxon>
        <taxon>Culicoidea</taxon>
        <taxon>Culicidae</taxon>
        <taxon>Anophelinae</taxon>
        <taxon>Anopheles</taxon>
    </lineage>
</organism>
<keyword evidence="3" id="KW-1015">Disulfide bond</keyword>
<dbReference type="PROSITE" id="PS51465">
    <property type="entry name" value="KAZAL_2"/>
    <property type="match status" value="1"/>
</dbReference>
<dbReference type="CDD" id="cd00104">
    <property type="entry name" value="KAZAL_FS"/>
    <property type="match status" value="1"/>
</dbReference>
<dbReference type="PANTHER" id="PTHR21179">
    <property type="entry name" value="SERINE-TYPE ENDOPEPTIDASE INHIBITOR"/>
    <property type="match status" value="1"/>
</dbReference>
<dbReference type="VEuPathDB" id="VectorBase:ACON029163"/>
<protein>
    <submittedName>
        <fullName evidence="6">Kazal-like domain-containing protein</fullName>
    </submittedName>
</protein>
<dbReference type="Pfam" id="PF00050">
    <property type="entry name" value="Kazal_1"/>
    <property type="match status" value="1"/>
</dbReference>
<accession>A0A6E8W997</accession>
<comment type="subcellular location">
    <subcellularLocation>
        <location evidence="1">Secreted</location>
    </subcellularLocation>
</comment>
<evidence type="ECO:0000256" key="2">
    <source>
        <dbReference type="ARBA" id="ARBA00022525"/>
    </source>
</evidence>
<reference key="1">
    <citation type="journal article" date="2019" name="Genes (Basel)">
        <title>A High-Quality De novo Genome Assembly from a Single Mosquito Using PacBio Sequencing.</title>
        <authorList>
            <person name="Kingan S.B."/>
            <person name="Heaton H."/>
            <person name="Cudini J."/>
            <person name="Lambert C.C."/>
            <person name="Baybayan P."/>
            <person name="Galvin B.D."/>
            <person name="Durbin R."/>
            <person name="Korlach J."/>
            <person name="Lawniczak M.K.N."/>
        </authorList>
    </citation>
    <scope>NUCLEOTIDE SEQUENCE [LARGE SCALE GENOMIC DNA]</scope>
    <source>
        <strain>Mali-NIH</strain>
    </source>
</reference>
<dbReference type="GO" id="GO:0004867">
    <property type="term" value="F:serine-type endopeptidase inhibitor activity"/>
    <property type="evidence" value="ECO:0007669"/>
    <property type="project" value="InterPro"/>
</dbReference>
<dbReference type="PANTHER" id="PTHR21179:SF0">
    <property type="entry name" value="SERINE PROTEASE INHIBITOR KAZAL-TYPE 4"/>
    <property type="match status" value="1"/>
</dbReference>
<feature type="chain" id="PRO_5026088101" evidence="4">
    <location>
        <begin position="25"/>
        <end position="80"/>
    </location>
</feature>
<dbReference type="GO" id="GO:0005576">
    <property type="term" value="C:extracellular region"/>
    <property type="evidence" value="ECO:0007669"/>
    <property type="project" value="UniProtKB-SubCell"/>
</dbReference>
<name>A0A6E8W997_ANOCL</name>
<evidence type="ECO:0000256" key="4">
    <source>
        <dbReference type="SAM" id="SignalP"/>
    </source>
</evidence>
<dbReference type="EnsemblMetazoa" id="ACON029163-RA">
    <property type="protein sequence ID" value="ACON029163-PA"/>
    <property type="gene ID" value="ACON029163"/>
</dbReference>
<dbReference type="AlphaFoldDB" id="A0A6E8W997"/>
<dbReference type="PROSITE" id="PS00282">
    <property type="entry name" value="KAZAL_1"/>
    <property type="match status" value="1"/>
</dbReference>
<evidence type="ECO:0000259" key="5">
    <source>
        <dbReference type="PROSITE" id="PS51465"/>
    </source>
</evidence>
<dbReference type="Proteomes" id="UP001105220">
    <property type="component" value="Unplaced"/>
</dbReference>
<feature type="domain" description="Kazal-like" evidence="5">
    <location>
        <begin position="27"/>
        <end position="76"/>
    </location>
</feature>
<dbReference type="InterPro" id="IPR039932">
    <property type="entry name" value="Spink4-like"/>
</dbReference>